<feature type="domain" description="Phage shock protein PspC N-terminal" evidence="2">
    <location>
        <begin position="24"/>
        <end position="79"/>
    </location>
</feature>
<feature type="transmembrane region" description="Helical" evidence="1">
    <location>
        <begin position="53"/>
        <end position="77"/>
    </location>
</feature>
<proteinExistence type="predicted"/>
<evidence type="ECO:0000313" key="4">
    <source>
        <dbReference type="Proteomes" id="UP001317963"/>
    </source>
</evidence>
<keyword evidence="1" id="KW-0812">Transmembrane</keyword>
<organism evidence="3 4">
    <name type="scientific">Candidatus Paraluminiphilus aquimaris</name>
    <dbReference type="NCBI Taxonomy" id="2518994"/>
    <lineage>
        <taxon>Bacteria</taxon>
        <taxon>Pseudomonadati</taxon>
        <taxon>Pseudomonadota</taxon>
        <taxon>Gammaproteobacteria</taxon>
        <taxon>Cellvibrionales</taxon>
        <taxon>Halieaceae</taxon>
        <taxon>Candidatus Paraluminiphilus</taxon>
    </lineage>
</organism>
<evidence type="ECO:0000256" key="1">
    <source>
        <dbReference type="SAM" id="Phobius"/>
    </source>
</evidence>
<reference evidence="3 4" key="1">
    <citation type="submission" date="2019-02" db="EMBL/GenBank/DDBJ databases">
        <title>Halieaceae_genomes.</title>
        <authorList>
            <person name="Li S.-H."/>
        </authorList>
    </citation>
    <scope>NUCLEOTIDE SEQUENCE [LARGE SCALE GENOMIC DNA]</scope>
    <source>
        <strain evidence="3 4">JH123</strain>
    </source>
</reference>
<sequence length="155" mass="18497">MSRRNRNQYQSFNEGRKNGWGIGLYRHPSDGWFGGICAGLADYWEVPTWVTRLSAFALFLFTGSVMFWLYIAAWVLISKRNSRWSDDVYEGEVVREYDEDRQKYRKRAAFRYSEAPGTRMDRARDRVRDAERRVAAMERYVTSNRYDLDEEFSKL</sequence>
<evidence type="ECO:0000259" key="2">
    <source>
        <dbReference type="Pfam" id="PF04024"/>
    </source>
</evidence>
<protein>
    <submittedName>
        <fullName evidence="3">PspC domain-containing protein</fullName>
    </submittedName>
</protein>
<gene>
    <name evidence="3" type="ORF">E0F26_10260</name>
</gene>
<name>A0ABY6Q964_9GAMM</name>
<dbReference type="InterPro" id="IPR007168">
    <property type="entry name" value="Phageshock_PspC_N"/>
</dbReference>
<accession>A0ABY6Q964</accession>
<keyword evidence="1" id="KW-0472">Membrane</keyword>
<dbReference type="RefSeq" id="WP_279241567.1">
    <property type="nucleotide sequence ID" value="NZ_CP036501.1"/>
</dbReference>
<dbReference type="Pfam" id="PF04024">
    <property type="entry name" value="PspC"/>
    <property type="match status" value="1"/>
</dbReference>
<keyword evidence="4" id="KW-1185">Reference proteome</keyword>
<dbReference type="EMBL" id="CP036501">
    <property type="protein sequence ID" value="UZP75095.1"/>
    <property type="molecule type" value="Genomic_DNA"/>
</dbReference>
<dbReference type="Proteomes" id="UP001317963">
    <property type="component" value="Chromosome"/>
</dbReference>
<evidence type="ECO:0000313" key="3">
    <source>
        <dbReference type="EMBL" id="UZP75095.1"/>
    </source>
</evidence>
<keyword evidence="1" id="KW-1133">Transmembrane helix</keyword>